<keyword evidence="4 5" id="KW-0472">Membrane</keyword>
<evidence type="ECO:0000313" key="8">
    <source>
        <dbReference type="EMBL" id="TYO81534.1"/>
    </source>
</evidence>
<dbReference type="GeneID" id="68694217"/>
<evidence type="ECO:0000313" key="10">
    <source>
        <dbReference type="Proteomes" id="UP000323075"/>
    </source>
</evidence>
<proteinExistence type="predicted"/>
<evidence type="ECO:0000313" key="7">
    <source>
        <dbReference type="EMBL" id="QCC45265.1"/>
    </source>
</evidence>
<dbReference type="GO" id="GO:0016020">
    <property type="term" value="C:membrane"/>
    <property type="evidence" value="ECO:0007669"/>
    <property type="project" value="UniProtKB-SubCell"/>
</dbReference>
<organism evidence="7 9">
    <name type="scientific">Halobacterium salinarum (strain ATCC 33171 / DSM 3754 / JCM 8978 / NBRC 102687 / NCIMB 764 / 91-R6)</name>
    <dbReference type="NCBI Taxonomy" id="2597657"/>
    <lineage>
        <taxon>Archaea</taxon>
        <taxon>Methanobacteriati</taxon>
        <taxon>Methanobacteriota</taxon>
        <taxon>Stenosarchaea group</taxon>
        <taxon>Halobacteria</taxon>
        <taxon>Halobacteriales</taxon>
        <taxon>Halobacteriaceae</taxon>
        <taxon>Halobacterium</taxon>
    </lineage>
</organism>
<dbReference type="Pfam" id="PF04893">
    <property type="entry name" value="Yip1"/>
    <property type="match status" value="1"/>
</dbReference>
<feature type="transmembrane region" description="Helical" evidence="5">
    <location>
        <begin position="43"/>
        <end position="62"/>
    </location>
</feature>
<feature type="transmembrane region" description="Helical" evidence="5">
    <location>
        <begin position="124"/>
        <end position="157"/>
    </location>
</feature>
<feature type="transmembrane region" description="Helical" evidence="5">
    <location>
        <begin position="69"/>
        <end position="88"/>
    </location>
</feature>
<evidence type="ECO:0000256" key="4">
    <source>
        <dbReference type="ARBA" id="ARBA00023136"/>
    </source>
</evidence>
<evidence type="ECO:0000256" key="1">
    <source>
        <dbReference type="ARBA" id="ARBA00004141"/>
    </source>
</evidence>
<evidence type="ECO:0000259" key="6">
    <source>
        <dbReference type="Pfam" id="PF04893"/>
    </source>
</evidence>
<dbReference type="EMBL" id="VRYN01000001">
    <property type="protein sequence ID" value="TYO81534.1"/>
    <property type="molecule type" value="Genomic_DNA"/>
</dbReference>
<comment type="subcellular location">
    <subcellularLocation>
        <location evidence="1">Membrane</location>
        <topology evidence="1">Multi-pass membrane protein</topology>
    </subcellularLocation>
</comment>
<keyword evidence="3 5" id="KW-1133">Transmembrane helix</keyword>
<feature type="transmembrane region" description="Helical" evidence="5">
    <location>
        <begin position="169"/>
        <end position="188"/>
    </location>
</feature>
<dbReference type="Proteomes" id="UP000323075">
    <property type="component" value="Unassembled WGS sequence"/>
</dbReference>
<dbReference type="InterPro" id="IPR006977">
    <property type="entry name" value="Yip1_dom"/>
</dbReference>
<accession>A0A4D6GU75</accession>
<feature type="domain" description="Yip1" evidence="6">
    <location>
        <begin position="24"/>
        <end position="186"/>
    </location>
</feature>
<evidence type="ECO:0000256" key="3">
    <source>
        <dbReference type="ARBA" id="ARBA00022989"/>
    </source>
</evidence>
<keyword evidence="2 5" id="KW-0812">Transmembrane</keyword>
<reference evidence="7" key="3">
    <citation type="journal article" name="MicrobiologyOpen">
        <title>Whole-genome comparison between the type strain of Halobacterium salinarum (DSM 3754(T)) and the laboratory strains R1 and NRC-1.</title>
        <authorList>
            <person name="Pfeiffer F."/>
            <person name="Losensky G."/>
            <person name="Marchfelder A."/>
            <person name="Habermann B."/>
            <person name="Dyall-Smith M."/>
        </authorList>
    </citation>
    <scope>NUCLEOTIDE SEQUENCE</scope>
    <source>
        <strain evidence="7">91-R6</strain>
    </source>
</reference>
<evidence type="ECO:0000256" key="2">
    <source>
        <dbReference type="ARBA" id="ARBA00022692"/>
    </source>
</evidence>
<dbReference type="AlphaFoldDB" id="A0A4D6GU75"/>
<dbReference type="Proteomes" id="UP000296216">
    <property type="component" value="Chromosome"/>
</dbReference>
<evidence type="ECO:0000313" key="9">
    <source>
        <dbReference type="Proteomes" id="UP000296216"/>
    </source>
</evidence>
<reference evidence="7 9" key="1">
    <citation type="journal article" date="2019" name="Microbiol. Resour. Announc.">
        <title>The Genome Sequence of the Halobacterium salinarum Type Strain Is Closely Related to That of Laboratory Strains NRC-1 and R1.</title>
        <authorList>
            <person name="Pfeiffer F."/>
            <person name="Marchfelder A."/>
            <person name="Habermann B."/>
            <person name="Dyall-Smith M.L."/>
        </authorList>
    </citation>
    <scope>NUCLEOTIDE SEQUENCE [LARGE SCALE GENOMIC DNA]</scope>
    <source>
        <strain evidence="7">91-R6</strain>
        <strain evidence="9">ATCC 33171 / DSM 3754 / JCM 8978 / NBRC 102687 / NCIMB 764 / 91-R6</strain>
    </source>
</reference>
<evidence type="ECO:0000256" key="5">
    <source>
        <dbReference type="SAM" id="Phobius"/>
    </source>
</evidence>
<reference evidence="8 10" key="2">
    <citation type="submission" date="2019-07" db="EMBL/GenBank/DDBJ databases">
        <title>Genomic Encyclopedia of Archaeal and Bacterial Type Strains, Phase II (KMG-II): from individual species to whole genera.</title>
        <authorList>
            <person name="Goeker M."/>
        </authorList>
    </citation>
    <scope>NUCLEOTIDE SEQUENCE [LARGE SCALE GENOMIC DNA]</scope>
    <source>
        <strain evidence="8 10">DSM 3754</strain>
    </source>
</reference>
<protein>
    <submittedName>
        <fullName evidence="7">DUF649 family protein</fullName>
    </submittedName>
</protein>
<name>A0A4D6GU75_HALS9</name>
<gene>
    <name evidence="8" type="ORF">APQ99_00038</name>
    <name evidence="7" type="ORF">HBSAL_08075</name>
</gene>
<dbReference type="EMBL" id="CP038631">
    <property type="protein sequence ID" value="QCC45265.1"/>
    <property type="molecule type" value="Genomic_DNA"/>
</dbReference>
<sequence>MTTWVEPEGGRERGPLGLAKSFTQVLLNPVSFFDEAVSPGDQAPGLVFAMVVVGVVAATELAATPSDALAFPTADWLAAVLTVALVVLLVTPAAVHALSAIQTLCLVIATISESRGGVSETVQLIAYAAAPCVVTGLGVPVLTLLAGVWAWCLLVVGTSVVHEISLPRAVIAAAVPGVLAFGAGFGAIPAGEQVIHAAGLAF</sequence>
<dbReference type="RefSeq" id="WP_010903104.1">
    <property type="nucleotide sequence ID" value="NZ_VRYN01000001.1"/>
</dbReference>